<reference evidence="2 3" key="1">
    <citation type="submission" date="2016-07" db="EMBL/GenBank/DDBJ databases">
        <title>Pervasive Adenine N6-methylation of Active Genes in Fungi.</title>
        <authorList>
            <consortium name="DOE Joint Genome Institute"/>
            <person name="Mondo S.J."/>
            <person name="Dannebaum R.O."/>
            <person name="Kuo R.C."/>
            <person name="Labutti K."/>
            <person name="Haridas S."/>
            <person name="Kuo A."/>
            <person name="Salamov A."/>
            <person name="Ahrendt S.R."/>
            <person name="Lipzen A."/>
            <person name="Sullivan W."/>
            <person name="Andreopoulos W.B."/>
            <person name="Clum A."/>
            <person name="Lindquist E."/>
            <person name="Daum C."/>
            <person name="Ramamoorthy G.K."/>
            <person name="Gryganskyi A."/>
            <person name="Culley D."/>
            <person name="Magnuson J.K."/>
            <person name="James T.Y."/>
            <person name="O'Malley M.A."/>
            <person name="Stajich J.E."/>
            <person name="Spatafora J.W."/>
            <person name="Visel A."/>
            <person name="Grigoriev I.V."/>
        </authorList>
    </citation>
    <scope>NUCLEOTIDE SEQUENCE [LARGE SCALE GENOMIC DNA]</scope>
    <source>
        <strain evidence="2 3">PL171</strain>
    </source>
</reference>
<organism evidence="2 3">
    <name type="scientific">Catenaria anguillulae PL171</name>
    <dbReference type="NCBI Taxonomy" id="765915"/>
    <lineage>
        <taxon>Eukaryota</taxon>
        <taxon>Fungi</taxon>
        <taxon>Fungi incertae sedis</taxon>
        <taxon>Blastocladiomycota</taxon>
        <taxon>Blastocladiomycetes</taxon>
        <taxon>Blastocladiales</taxon>
        <taxon>Catenariaceae</taxon>
        <taxon>Catenaria</taxon>
    </lineage>
</organism>
<sequence>MHLSSSLLLLLFTLGAATTASADPQFGNQDTEQRVDMTVPQLKATDLPSCPANIVALINTCLEYRSSDQKVACSRFQTGPAALPLLQQCNCQYSHQTYVCLNRPGCMAPLALTIPGATAASHPPTGADGMVNGLLGVVRQQKLVTGMQISQHCIAARASGVDNVEVTPSEKWVDQDAGTDRNAKPFQATTLPAGVQSLGSGAAGGNDEGKKSAVAMVAAAVAGVAAAAAGL</sequence>
<dbReference type="Proteomes" id="UP000193411">
    <property type="component" value="Unassembled WGS sequence"/>
</dbReference>
<keyword evidence="1" id="KW-0732">Signal</keyword>
<evidence type="ECO:0008006" key="4">
    <source>
        <dbReference type="Google" id="ProtNLM"/>
    </source>
</evidence>
<keyword evidence="3" id="KW-1185">Reference proteome</keyword>
<gene>
    <name evidence="2" type="ORF">BCR44DRAFT_40130</name>
</gene>
<evidence type="ECO:0000313" key="3">
    <source>
        <dbReference type="Proteomes" id="UP000193411"/>
    </source>
</evidence>
<feature type="chain" id="PRO_5012282420" description="Extracellular membrane protein CFEM domain-containing protein" evidence="1">
    <location>
        <begin position="23"/>
        <end position="231"/>
    </location>
</feature>
<dbReference type="EMBL" id="MCFL01000022">
    <property type="protein sequence ID" value="ORZ35530.1"/>
    <property type="molecule type" value="Genomic_DNA"/>
</dbReference>
<feature type="signal peptide" evidence="1">
    <location>
        <begin position="1"/>
        <end position="22"/>
    </location>
</feature>
<comment type="caution">
    <text evidence="2">The sequence shown here is derived from an EMBL/GenBank/DDBJ whole genome shotgun (WGS) entry which is preliminary data.</text>
</comment>
<evidence type="ECO:0000256" key="1">
    <source>
        <dbReference type="SAM" id="SignalP"/>
    </source>
</evidence>
<name>A0A1Y2HLR6_9FUNG</name>
<evidence type="ECO:0000313" key="2">
    <source>
        <dbReference type="EMBL" id="ORZ35530.1"/>
    </source>
</evidence>
<dbReference type="AlphaFoldDB" id="A0A1Y2HLR6"/>
<proteinExistence type="predicted"/>
<protein>
    <recommendedName>
        <fullName evidence="4">Extracellular membrane protein CFEM domain-containing protein</fullName>
    </recommendedName>
</protein>
<accession>A0A1Y2HLR6</accession>